<reference evidence="3 4" key="1">
    <citation type="submission" date="2017-10" db="EMBL/GenBank/DDBJ databases">
        <title>Novel microbial diversity and functional potential in the marine mammal oral microbiome.</title>
        <authorList>
            <person name="Dudek N.K."/>
            <person name="Sun C.L."/>
            <person name="Burstein D."/>
            <person name="Kantor R.S."/>
            <person name="Aliaga Goltsman D.S."/>
            <person name="Bik E.M."/>
            <person name="Thomas B.C."/>
            <person name="Banfield J.F."/>
            <person name="Relman D.A."/>
        </authorList>
    </citation>
    <scope>NUCLEOTIDE SEQUENCE [LARGE SCALE GENOMIC DNA]</scope>
    <source>
        <strain evidence="3">DOLJORAL78_47_202</strain>
    </source>
</reference>
<dbReference type="PANTHER" id="PTHR39452">
    <property type="entry name" value="CHEY-P PHOSPHATASE CHEX"/>
    <property type="match status" value="1"/>
</dbReference>
<evidence type="ECO:0000313" key="4">
    <source>
        <dbReference type="Proteomes" id="UP000231203"/>
    </source>
</evidence>
<keyword evidence="1" id="KW-0145">Chemotaxis</keyword>
<dbReference type="Proteomes" id="UP000231203">
    <property type="component" value="Unassembled WGS sequence"/>
</dbReference>
<comment type="caution">
    <text evidence="3">The sequence shown here is derived from an EMBL/GenBank/DDBJ whole genome shotgun (WGS) entry which is preliminary data.</text>
</comment>
<name>A0A2G6MRR7_9BACT</name>
<proteinExistence type="predicted"/>
<dbReference type="Gene3D" id="3.40.1550.10">
    <property type="entry name" value="CheC-like"/>
    <property type="match status" value="1"/>
</dbReference>
<dbReference type="Pfam" id="PF13690">
    <property type="entry name" value="CheX"/>
    <property type="match status" value="1"/>
</dbReference>
<evidence type="ECO:0000256" key="1">
    <source>
        <dbReference type="ARBA" id="ARBA00022500"/>
    </source>
</evidence>
<dbReference type="EMBL" id="PDTI01000051">
    <property type="protein sequence ID" value="PIE62309.1"/>
    <property type="molecule type" value="Genomic_DNA"/>
</dbReference>
<evidence type="ECO:0000259" key="2">
    <source>
        <dbReference type="Pfam" id="PF13690"/>
    </source>
</evidence>
<protein>
    <submittedName>
        <fullName evidence="3">Chemotaxis protein CheX</fullName>
    </submittedName>
</protein>
<dbReference type="AlphaFoldDB" id="A0A2G6MRR7"/>
<feature type="domain" description="Chemotaxis phosphatase CheX-like" evidence="2">
    <location>
        <begin position="42"/>
        <end position="139"/>
    </location>
</feature>
<evidence type="ECO:0000313" key="3">
    <source>
        <dbReference type="EMBL" id="PIE62309.1"/>
    </source>
</evidence>
<sequence length="157" mass="16698">MDVALVNPFIEGTLHILDTTALIKVKPGPPFLKGNTIHNGDISGLLTVGGDLEATVAISFTEKSILGIVSAMFGEELTEINEEIIDAVGEISNMVAGHVTTKIGELGKKVKVKLVNVVTGRNEEILHTESGSHVVVIPFYTTKGKVLLEVCYSDQSA</sequence>
<accession>A0A2G6MRR7</accession>
<dbReference type="CDD" id="cd17906">
    <property type="entry name" value="CheX"/>
    <property type="match status" value="1"/>
</dbReference>
<dbReference type="GO" id="GO:0006935">
    <property type="term" value="P:chemotaxis"/>
    <property type="evidence" value="ECO:0007669"/>
    <property type="project" value="UniProtKB-KW"/>
</dbReference>
<dbReference type="InterPro" id="IPR028051">
    <property type="entry name" value="CheX-like_dom"/>
</dbReference>
<dbReference type="PANTHER" id="PTHR39452:SF1">
    <property type="entry name" value="CHEY-P PHOSPHATASE CHEX"/>
    <property type="match status" value="1"/>
</dbReference>
<dbReference type="SUPFAM" id="SSF103039">
    <property type="entry name" value="CheC-like"/>
    <property type="match status" value="1"/>
</dbReference>
<dbReference type="InterPro" id="IPR038756">
    <property type="entry name" value="CheX-like"/>
</dbReference>
<organism evidence="3 4">
    <name type="scientific">Desulfobacter postgatei</name>
    <dbReference type="NCBI Taxonomy" id="2293"/>
    <lineage>
        <taxon>Bacteria</taxon>
        <taxon>Pseudomonadati</taxon>
        <taxon>Thermodesulfobacteriota</taxon>
        <taxon>Desulfobacteria</taxon>
        <taxon>Desulfobacterales</taxon>
        <taxon>Desulfobacteraceae</taxon>
        <taxon>Desulfobacter</taxon>
    </lineage>
</organism>
<gene>
    <name evidence="3" type="ORF">CSA25_05660</name>
</gene>
<dbReference type="InterPro" id="IPR028976">
    <property type="entry name" value="CheC-like_sf"/>
</dbReference>